<organism evidence="1 2">
    <name type="scientific">Riccia sorocarpa</name>
    <dbReference type="NCBI Taxonomy" id="122646"/>
    <lineage>
        <taxon>Eukaryota</taxon>
        <taxon>Viridiplantae</taxon>
        <taxon>Streptophyta</taxon>
        <taxon>Embryophyta</taxon>
        <taxon>Marchantiophyta</taxon>
        <taxon>Marchantiopsida</taxon>
        <taxon>Marchantiidae</taxon>
        <taxon>Marchantiales</taxon>
        <taxon>Ricciaceae</taxon>
        <taxon>Riccia</taxon>
    </lineage>
</organism>
<dbReference type="EMBL" id="JBJQOH010000006">
    <property type="protein sequence ID" value="KAL3685301.1"/>
    <property type="molecule type" value="Genomic_DNA"/>
</dbReference>
<dbReference type="AlphaFoldDB" id="A0ABD3H5E2"/>
<evidence type="ECO:0000313" key="2">
    <source>
        <dbReference type="Proteomes" id="UP001633002"/>
    </source>
</evidence>
<accession>A0ABD3H5E2</accession>
<comment type="caution">
    <text evidence="1">The sequence shown here is derived from an EMBL/GenBank/DDBJ whole genome shotgun (WGS) entry which is preliminary data.</text>
</comment>
<protein>
    <submittedName>
        <fullName evidence="1">Uncharacterized protein</fullName>
    </submittedName>
</protein>
<sequence length="231" mass="25877">MTHTRSKGKNTRSSAAEYDLRLAAVKVEPLKGKELLQFRNWGLGTLLNQDWSHLNAPLIREMVSYRDQKFVVPEHFNFRGQPAKWTPEVWAKVYYLPSPTLGGFKILKATKLETLISLGVVTPEFRCFCKVLNPIFTPQRPEYYQENLLEFSSPTEALHTQLLAQMEGLARVLLGEEVEGPQLHSSGLMARELLSRGVASKVVSEVEASAELLIVLTLELEAGIPSLRSSG</sequence>
<keyword evidence="2" id="KW-1185">Reference proteome</keyword>
<gene>
    <name evidence="1" type="ORF">R1sor_003323</name>
</gene>
<proteinExistence type="predicted"/>
<dbReference type="Proteomes" id="UP001633002">
    <property type="component" value="Unassembled WGS sequence"/>
</dbReference>
<evidence type="ECO:0000313" key="1">
    <source>
        <dbReference type="EMBL" id="KAL3685301.1"/>
    </source>
</evidence>
<name>A0ABD3H5E2_9MARC</name>
<reference evidence="1 2" key="1">
    <citation type="submission" date="2024-09" db="EMBL/GenBank/DDBJ databases">
        <title>Chromosome-scale assembly of Riccia sorocarpa.</title>
        <authorList>
            <person name="Paukszto L."/>
        </authorList>
    </citation>
    <scope>NUCLEOTIDE SEQUENCE [LARGE SCALE GENOMIC DNA]</scope>
    <source>
        <strain evidence="1">LP-2024</strain>
        <tissue evidence="1">Aerial parts of the thallus</tissue>
    </source>
</reference>